<dbReference type="Gene3D" id="3.40.640.10">
    <property type="entry name" value="Type I PLP-dependent aspartate aminotransferase-like (Major domain)"/>
    <property type="match status" value="1"/>
</dbReference>
<evidence type="ECO:0000256" key="2">
    <source>
        <dbReference type="ARBA" id="ARBA00022898"/>
    </source>
</evidence>
<gene>
    <name evidence="8" type="ORF">GCM10007392_28200</name>
</gene>
<dbReference type="Pfam" id="PF00392">
    <property type="entry name" value="GntR"/>
    <property type="match status" value="1"/>
</dbReference>
<dbReference type="SUPFAM" id="SSF53383">
    <property type="entry name" value="PLP-dependent transferases"/>
    <property type="match status" value="1"/>
</dbReference>
<feature type="compositionally biased region" description="Pro residues" evidence="6">
    <location>
        <begin position="102"/>
        <end position="111"/>
    </location>
</feature>
<dbReference type="SUPFAM" id="SSF46785">
    <property type="entry name" value="Winged helix' DNA-binding domain"/>
    <property type="match status" value="1"/>
</dbReference>
<reference evidence="8" key="1">
    <citation type="journal article" date="2014" name="Int. J. Syst. Evol. Microbiol.">
        <title>Complete genome sequence of Corynebacterium casei LMG S-19264T (=DSM 44701T), isolated from a smear-ripened cheese.</title>
        <authorList>
            <consortium name="US DOE Joint Genome Institute (JGI-PGF)"/>
            <person name="Walter F."/>
            <person name="Albersmeier A."/>
            <person name="Kalinowski J."/>
            <person name="Ruckert C."/>
        </authorList>
    </citation>
    <scope>NUCLEOTIDE SEQUENCE</scope>
    <source>
        <strain evidence="8">KCTC 22169</strain>
    </source>
</reference>
<keyword evidence="9" id="KW-1185">Reference proteome</keyword>
<dbReference type="InterPro" id="IPR051446">
    <property type="entry name" value="HTH_trans_reg/aminotransferase"/>
</dbReference>
<proteinExistence type="inferred from homology"/>
<evidence type="ECO:0000256" key="4">
    <source>
        <dbReference type="ARBA" id="ARBA00023125"/>
    </source>
</evidence>
<keyword evidence="3" id="KW-0805">Transcription regulation</keyword>
<reference evidence="8" key="2">
    <citation type="submission" date="2020-09" db="EMBL/GenBank/DDBJ databases">
        <authorList>
            <person name="Sun Q."/>
            <person name="Kim S."/>
        </authorList>
    </citation>
    <scope>NUCLEOTIDE SEQUENCE</scope>
    <source>
        <strain evidence="8">KCTC 22169</strain>
    </source>
</reference>
<dbReference type="PANTHER" id="PTHR46577">
    <property type="entry name" value="HTH-TYPE TRANSCRIPTIONAL REGULATORY PROTEIN GABR"/>
    <property type="match status" value="1"/>
</dbReference>
<organism evidence="8 9">
    <name type="scientific">Saccharospirillum salsuginis</name>
    <dbReference type="NCBI Taxonomy" id="418750"/>
    <lineage>
        <taxon>Bacteria</taxon>
        <taxon>Pseudomonadati</taxon>
        <taxon>Pseudomonadota</taxon>
        <taxon>Gammaproteobacteria</taxon>
        <taxon>Oceanospirillales</taxon>
        <taxon>Saccharospirillaceae</taxon>
        <taxon>Saccharospirillum</taxon>
    </lineage>
</organism>
<dbReference type="CDD" id="cd07377">
    <property type="entry name" value="WHTH_GntR"/>
    <property type="match status" value="1"/>
</dbReference>
<dbReference type="InterPro" id="IPR004839">
    <property type="entry name" value="Aminotransferase_I/II_large"/>
</dbReference>
<keyword evidence="5" id="KW-0804">Transcription</keyword>
<feature type="domain" description="HTH gntR-type" evidence="7">
    <location>
        <begin position="18"/>
        <end position="86"/>
    </location>
</feature>
<dbReference type="PROSITE" id="PS50949">
    <property type="entry name" value="HTH_GNTR"/>
    <property type="match status" value="1"/>
</dbReference>
<evidence type="ECO:0000259" key="7">
    <source>
        <dbReference type="PROSITE" id="PS50949"/>
    </source>
</evidence>
<dbReference type="AlphaFoldDB" id="A0A918KC97"/>
<evidence type="ECO:0000313" key="9">
    <source>
        <dbReference type="Proteomes" id="UP000626148"/>
    </source>
</evidence>
<dbReference type="RefSeq" id="WP_189609709.1">
    <property type="nucleotide sequence ID" value="NZ_BMXR01000006.1"/>
</dbReference>
<keyword evidence="2" id="KW-0663">Pyridoxal phosphate</keyword>
<dbReference type="SMART" id="SM00345">
    <property type="entry name" value="HTH_GNTR"/>
    <property type="match status" value="1"/>
</dbReference>
<dbReference type="CDD" id="cd00609">
    <property type="entry name" value="AAT_like"/>
    <property type="match status" value="1"/>
</dbReference>
<dbReference type="InterPro" id="IPR015424">
    <property type="entry name" value="PyrdxlP-dep_Trfase"/>
</dbReference>
<sequence length="484" mass="54665">MPQARLDDLQLHRSIDAPALQSQLYQALSERIFQGRLVPGDRLPASRRLARDLNIGRNTVLAVYDQLAAEGFIEQQPRRGVFVHPQLPLLKRPETPRVTPAVSPPKPPAVTPPWLKGPDGPMTPPDWNERNAPFTPGLPDLNAFPLRTWNRLLHHQESRRSLMGYDGHQGFPPLRRAIADYLRSARGVRCEPEQVIVTQGAQQALSLIAALFLDRGDRVLMEDPGYRGSRYALHTAGVMLEPIPLKDEVLDLERLPDTTEAKLLYCTPTHQYPMGGILTASQRLRLLNWAVERDVWIIEDDYDSEFHFYQKPFAALQGLIDPAPVLYLGSFSKTLFPGLRLGYLVVPPHLVGAFTQLKRIQTGETSPLLQAVTAEFIEEGHFHRHLRRMRQLYQHKWEHLQWLCEQYLEGLYTPIAQSAGMHLVLERDVDDRAVAARMAEVGYRPLALSEYGLGESPRRGLVVGFASADESELQTGIQRLAQLG</sequence>
<name>A0A918KC97_9GAMM</name>
<evidence type="ECO:0000256" key="3">
    <source>
        <dbReference type="ARBA" id="ARBA00023015"/>
    </source>
</evidence>
<dbReference type="InterPro" id="IPR000524">
    <property type="entry name" value="Tscrpt_reg_HTH_GntR"/>
</dbReference>
<dbReference type="GO" id="GO:0030170">
    <property type="term" value="F:pyridoxal phosphate binding"/>
    <property type="evidence" value="ECO:0007669"/>
    <property type="project" value="InterPro"/>
</dbReference>
<feature type="region of interest" description="Disordered" evidence="6">
    <location>
        <begin position="94"/>
        <end position="118"/>
    </location>
</feature>
<dbReference type="InterPro" id="IPR036390">
    <property type="entry name" value="WH_DNA-bd_sf"/>
</dbReference>
<dbReference type="GO" id="GO:0003677">
    <property type="term" value="F:DNA binding"/>
    <property type="evidence" value="ECO:0007669"/>
    <property type="project" value="UniProtKB-KW"/>
</dbReference>
<evidence type="ECO:0000256" key="5">
    <source>
        <dbReference type="ARBA" id="ARBA00023163"/>
    </source>
</evidence>
<evidence type="ECO:0000313" key="8">
    <source>
        <dbReference type="EMBL" id="GGX58639.1"/>
    </source>
</evidence>
<dbReference type="Proteomes" id="UP000626148">
    <property type="component" value="Unassembled WGS sequence"/>
</dbReference>
<keyword evidence="4" id="KW-0238">DNA-binding</keyword>
<protein>
    <submittedName>
        <fullName evidence="8">Transcriptional regulator</fullName>
    </submittedName>
</protein>
<dbReference type="Gene3D" id="1.10.10.10">
    <property type="entry name" value="Winged helix-like DNA-binding domain superfamily/Winged helix DNA-binding domain"/>
    <property type="match status" value="1"/>
</dbReference>
<evidence type="ECO:0000256" key="1">
    <source>
        <dbReference type="ARBA" id="ARBA00005384"/>
    </source>
</evidence>
<dbReference type="InterPro" id="IPR036388">
    <property type="entry name" value="WH-like_DNA-bd_sf"/>
</dbReference>
<comment type="similarity">
    <text evidence="1">In the C-terminal section; belongs to the class-I pyridoxal-phosphate-dependent aminotransferase family.</text>
</comment>
<dbReference type="PANTHER" id="PTHR46577:SF1">
    <property type="entry name" value="HTH-TYPE TRANSCRIPTIONAL REGULATORY PROTEIN GABR"/>
    <property type="match status" value="1"/>
</dbReference>
<comment type="caution">
    <text evidence="8">The sequence shown here is derived from an EMBL/GenBank/DDBJ whole genome shotgun (WGS) entry which is preliminary data.</text>
</comment>
<dbReference type="EMBL" id="BMXR01000006">
    <property type="protein sequence ID" value="GGX58639.1"/>
    <property type="molecule type" value="Genomic_DNA"/>
</dbReference>
<dbReference type="InterPro" id="IPR015421">
    <property type="entry name" value="PyrdxlP-dep_Trfase_major"/>
</dbReference>
<dbReference type="GO" id="GO:0003700">
    <property type="term" value="F:DNA-binding transcription factor activity"/>
    <property type="evidence" value="ECO:0007669"/>
    <property type="project" value="InterPro"/>
</dbReference>
<evidence type="ECO:0000256" key="6">
    <source>
        <dbReference type="SAM" id="MobiDB-lite"/>
    </source>
</evidence>
<dbReference type="Pfam" id="PF00155">
    <property type="entry name" value="Aminotran_1_2"/>
    <property type="match status" value="1"/>
</dbReference>
<accession>A0A918KC97</accession>